<dbReference type="InterPro" id="IPR023214">
    <property type="entry name" value="HAD_sf"/>
</dbReference>
<keyword evidence="2" id="KW-1185">Reference proteome</keyword>
<dbReference type="AlphaFoldDB" id="A0A9P6FMW5"/>
<dbReference type="EMBL" id="JAABOA010003501">
    <property type="protein sequence ID" value="KAF9578595.1"/>
    <property type="molecule type" value="Genomic_DNA"/>
</dbReference>
<evidence type="ECO:0000313" key="1">
    <source>
        <dbReference type="EMBL" id="KAF9578595.1"/>
    </source>
</evidence>
<dbReference type="InterPro" id="IPR036412">
    <property type="entry name" value="HAD-like_sf"/>
</dbReference>
<dbReference type="Proteomes" id="UP000780801">
    <property type="component" value="Unassembled WGS sequence"/>
</dbReference>
<dbReference type="PANTHER" id="PTHR28181:SF2">
    <property type="entry name" value="PHOSPHORIC MONOESTER HYDROLASE"/>
    <property type="match status" value="1"/>
</dbReference>
<evidence type="ECO:0000313" key="2">
    <source>
        <dbReference type="Proteomes" id="UP000780801"/>
    </source>
</evidence>
<gene>
    <name evidence="1" type="ORF">BGW38_005536</name>
</gene>
<dbReference type="PANTHER" id="PTHR28181">
    <property type="entry name" value="UPF0655 PROTEIN YCR015C"/>
    <property type="match status" value="1"/>
</dbReference>
<dbReference type="InterPro" id="IPR050849">
    <property type="entry name" value="HAD-like_hydrolase_phosphatase"/>
</dbReference>
<dbReference type="Gene3D" id="3.40.50.1000">
    <property type="entry name" value="HAD superfamily/HAD-like"/>
    <property type="match status" value="1"/>
</dbReference>
<accession>A0A9P6FMW5</accession>
<dbReference type="SUPFAM" id="SSF56784">
    <property type="entry name" value="HAD-like"/>
    <property type="match status" value="1"/>
</dbReference>
<dbReference type="OrthoDB" id="2342176at2759"/>
<dbReference type="Pfam" id="PF12710">
    <property type="entry name" value="HAD"/>
    <property type="match status" value="1"/>
</dbReference>
<organism evidence="1 2">
    <name type="scientific">Lunasporangiospora selenospora</name>
    <dbReference type="NCBI Taxonomy" id="979761"/>
    <lineage>
        <taxon>Eukaryota</taxon>
        <taxon>Fungi</taxon>
        <taxon>Fungi incertae sedis</taxon>
        <taxon>Mucoromycota</taxon>
        <taxon>Mortierellomycotina</taxon>
        <taxon>Mortierellomycetes</taxon>
        <taxon>Mortierellales</taxon>
        <taxon>Mortierellaceae</taxon>
        <taxon>Lunasporangiospora</taxon>
    </lineage>
</organism>
<sequence>MDYWWSNVKLTFDEGKELLKEVPIDTGFLEFYSYAKSNDIPFSIVSCGLDIIIREYLSWYLGQDEAEKLTVLANHGQVIDRQWKVTYYDNSPHSHDKSTCIKESKEAFKRHLVQDQIEKIHEHETELQRREQHVIVFCGDGISDLSAAREADVLFARRGRDLEKYCRTHKIPFLPFDTFDQVRELIQGLKNKTLTLEEINKRQQSNAETDTIAL</sequence>
<evidence type="ECO:0008006" key="3">
    <source>
        <dbReference type="Google" id="ProtNLM"/>
    </source>
</evidence>
<reference evidence="1" key="1">
    <citation type="journal article" date="2020" name="Fungal Divers.">
        <title>Resolving the Mortierellaceae phylogeny through synthesis of multi-gene phylogenetics and phylogenomics.</title>
        <authorList>
            <person name="Vandepol N."/>
            <person name="Liber J."/>
            <person name="Desiro A."/>
            <person name="Na H."/>
            <person name="Kennedy M."/>
            <person name="Barry K."/>
            <person name="Grigoriev I.V."/>
            <person name="Miller A.N."/>
            <person name="O'Donnell K."/>
            <person name="Stajich J.E."/>
            <person name="Bonito G."/>
        </authorList>
    </citation>
    <scope>NUCLEOTIDE SEQUENCE</scope>
    <source>
        <strain evidence="1">KOD1015</strain>
    </source>
</reference>
<protein>
    <recommendedName>
        <fullName evidence="3">2,3-diketo-5-methylthio-1-phosphopentane phosphatase</fullName>
    </recommendedName>
</protein>
<name>A0A9P6FMW5_9FUNG</name>
<proteinExistence type="predicted"/>
<comment type="caution">
    <text evidence="1">The sequence shown here is derived from an EMBL/GenBank/DDBJ whole genome shotgun (WGS) entry which is preliminary data.</text>
</comment>